<gene>
    <name evidence="1" type="ORF">Sango_2686400</name>
</gene>
<organism evidence="1 2">
    <name type="scientific">Sesamum angolense</name>
    <dbReference type="NCBI Taxonomy" id="2727404"/>
    <lineage>
        <taxon>Eukaryota</taxon>
        <taxon>Viridiplantae</taxon>
        <taxon>Streptophyta</taxon>
        <taxon>Embryophyta</taxon>
        <taxon>Tracheophyta</taxon>
        <taxon>Spermatophyta</taxon>
        <taxon>Magnoliopsida</taxon>
        <taxon>eudicotyledons</taxon>
        <taxon>Gunneridae</taxon>
        <taxon>Pentapetalae</taxon>
        <taxon>asterids</taxon>
        <taxon>lamiids</taxon>
        <taxon>Lamiales</taxon>
        <taxon>Pedaliaceae</taxon>
        <taxon>Sesamum</taxon>
    </lineage>
</organism>
<protein>
    <submittedName>
        <fullName evidence="1">Uncharacterized protein</fullName>
    </submittedName>
</protein>
<keyword evidence="2" id="KW-1185">Reference proteome</keyword>
<dbReference type="AlphaFoldDB" id="A0AAE2BHH6"/>
<reference evidence="1" key="2">
    <citation type="journal article" date="2024" name="Plant">
        <title>Genomic evolution and insights into agronomic trait innovations of Sesamum species.</title>
        <authorList>
            <person name="Miao H."/>
            <person name="Wang L."/>
            <person name="Qu L."/>
            <person name="Liu H."/>
            <person name="Sun Y."/>
            <person name="Le M."/>
            <person name="Wang Q."/>
            <person name="Wei S."/>
            <person name="Zheng Y."/>
            <person name="Lin W."/>
            <person name="Duan Y."/>
            <person name="Cao H."/>
            <person name="Xiong S."/>
            <person name="Wang X."/>
            <person name="Wei L."/>
            <person name="Li C."/>
            <person name="Ma Q."/>
            <person name="Ju M."/>
            <person name="Zhao R."/>
            <person name="Li G."/>
            <person name="Mu C."/>
            <person name="Tian Q."/>
            <person name="Mei H."/>
            <person name="Zhang T."/>
            <person name="Gao T."/>
            <person name="Zhang H."/>
        </authorList>
    </citation>
    <scope>NUCLEOTIDE SEQUENCE</scope>
    <source>
        <strain evidence="1">K16</strain>
    </source>
</reference>
<reference evidence="1" key="1">
    <citation type="submission" date="2020-06" db="EMBL/GenBank/DDBJ databases">
        <authorList>
            <person name="Li T."/>
            <person name="Hu X."/>
            <person name="Zhang T."/>
            <person name="Song X."/>
            <person name="Zhang H."/>
            <person name="Dai N."/>
            <person name="Sheng W."/>
            <person name="Hou X."/>
            <person name="Wei L."/>
        </authorList>
    </citation>
    <scope>NUCLEOTIDE SEQUENCE</scope>
    <source>
        <strain evidence="1">K16</strain>
        <tissue evidence="1">Leaf</tissue>
    </source>
</reference>
<name>A0AAE2BHH6_9LAMI</name>
<accession>A0AAE2BHH6</accession>
<comment type="caution">
    <text evidence="1">The sequence shown here is derived from an EMBL/GenBank/DDBJ whole genome shotgun (WGS) entry which is preliminary data.</text>
</comment>
<dbReference type="EMBL" id="JACGWL010000016">
    <property type="protein sequence ID" value="KAK4385624.1"/>
    <property type="molecule type" value="Genomic_DNA"/>
</dbReference>
<sequence length="135" mass="15487">MIEGSSVPEHKVMMLSLVERLKDLHADFEREDTYIDVILQSLSPSFDQFIVKYNMNGRDKNFHELINMLAGYEVRIKKSELLVLVGEASTSKAKGKMLDVGKGRRMRHHQLLLALQALLLRCWVGVKERERGFGS</sequence>
<dbReference type="Proteomes" id="UP001289374">
    <property type="component" value="Unassembled WGS sequence"/>
</dbReference>
<evidence type="ECO:0000313" key="2">
    <source>
        <dbReference type="Proteomes" id="UP001289374"/>
    </source>
</evidence>
<evidence type="ECO:0000313" key="1">
    <source>
        <dbReference type="EMBL" id="KAK4385624.1"/>
    </source>
</evidence>
<proteinExistence type="predicted"/>